<evidence type="ECO:0000256" key="1">
    <source>
        <dbReference type="ARBA" id="ARBA00022729"/>
    </source>
</evidence>
<feature type="repeat" description="TPR" evidence="2">
    <location>
        <begin position="639"/>
        <end position="672"/>
    </location>
</feature>
<dbReference type="InterPro" id="IPR010177">
    <property type="entry name" value="Paired_CXXCH_1"/>
</dbReference>
<protein>
    <submittedName>
        <fullName evidence="6">Tetratricopeptide repeat protein</fullName>
    </submittedName>
</protein>
<evidence type="ECO:0000256" key="2">
    <source>
        <dbReference type="PROSITE-ProRule" id="PRU00339"/>
    </source>
</evidence>
<feature type="signal peptide" evidence="3">
    <location>
        <begin position="1"/>
        <end position="23"/>
    </location>
</feature>
<dbReference type="SMART" id="SM00028">
    <property type="entry name" value="TPR"/>
    <property type="match status" value="3"/>
</dbReference>
<dbReference type="Gene3D" id="1.25.40.10">
    <property type="entry name" value="Tetratricopeptide repeat domain"/>
    <property type="match status" value="2"/>
</dbReference>
<dbReference type="AlphaFoldDB" id="A0A4U0YKV9"/>
<evidence type="ECO:0000259" key="5">
    <source>
        <dbReference type="Pfam" id="PF13435"/>
    </source>
</evidence>
<evidence type="ECO:0000256" key="3">
    <source>
        <dbReference type="SAM" id="SignalP"/>
    </source>
</evidence>
<organism evidence="6 7">
    <name type="scientific">Halopseudomonas bauzanensis</name>
    <dbReference type="NCBI Taxonomy" id="653930"/>
    <lineage>
        <taxon>Bacteria</taxon>
        <taxon>Pseudomonadati</taxon>
        <taxon>Pseudomonadota</taxon>
        <taxon>Gammaproteobacteria</taxon>
        <taxon>Pseudomonadales</taxon>
        <taxon>Pseudomonadaceae</taxon>
        <taxon>Halopseudomonas</taxon>
    </lineage>
</organism>
<sequence>MIRRRLWLLAPFILFGPAELAPALDGSPSAALPAAQEWVDEASCQSCHAEQTTDWLNSHHQLAMQPATEETVLGNFDQQSLTSDAETSRFFRRDGGFWINTPGADGKPADYQVAYTFGLEPLQQYLLQLTDGSLQSHGAAWDVPEQRWFHLYDGEAVDHQHRLHWSGAQQNADFMCVECHTTGFQRDYDPVANTYSSQWQAEGVGCQSCHGPASGHLQWAESENKAATAKGFEANLMGTVSEPETCARCHSRRMPLDNGYSHGNQLLDDYLPVILSADLYEVDGKIRDEVFEYGSFQQSRMHAAGVVCSDCHNPHSAELRAPANAVCTQCHNPTGKATRAGIDASGLQAKNYDHPSHHHHAVGSQGSQCVSCHMPGKLYMTNDRRHDHSFTSPNPQQARQLEHSDACLGCHQQAEDQIVAVFGQWYADAQPRDGGYARDLHAVRQGGKGAAQALTRQLERTDLADIRRATLLSELPNYPSAAAQRAVVEALSSSSPQVRHTAAGLLGSLVAPNQQISLLTSLLDDPVRAVRLEAAWQLLQLAAESNVEPQVLRQLISEYEQSQRSMLERAETQLNLAGIYQLTGRLAEVEPALRQALRQDPTFHPARIMLAQWQEQAAGDPAAGMSLLREGTEQYPQDPSLQHAYGLALVRQGEYGQALRALQRAHELAPEQAEYGYVLAVALHGNGQVDAALELLRSQVQAQPTNRRARQALISYLRSAGNQVEADSLLTELAAQNPGDPLLRQSGL</sequence>
<dbReference type="SUPFAM" id="SSF48695">
    <property type="entry name" value="Multiheme cytochromes"/>
    <property type="match status" value="1"/>
</dbReference>
<dbReference type="InterPro" id="IPR051829">
    <property type="entry name" value="Multiheme_Cytochr_ET"/>
</dbReference>
<dbReference type="InterPro" id="IPR036280">
    <property type="entry name" value="Multihaem_cyt_sf"/>
</dbReference>
<dbReference type="Pfam" id="PF13646">
    <property type="entry name" value="HEAT_2"/>
    <property type="match status" value="1"/>
</dbReference>
<comment type="caution">
    <text evidence="6">The sequence shown here is derived from an EMBL/GenBank/DDBJ whole genome shotgun (WGS) entry which is preliminary data.</text>
</comment>
<gene>
    <name evidence="6" type="ORF">FA869_11965</name>
</gene>
<dbReference type="Proteomes" id="UP000305198">
    <property type="component" value="Unassembled WGS sequence"/>
</dbReference>
<dbReference type="PROSITE" id="PS50005">
    <property type="entry name" value="TPR"/>
    <property type="match status" value="1"/>
</dbReference>
<keyword evidence="1 3" id="KW-0732">Signal</keyword>
<dbReference type="InterPro" id="IPR023155">
    <property type="entry name" value="Cyt_c-552/4"/>
</dbReference>
<evidence type="ECO:0000259" key="4">
    <source>
        <dbReference type="Pfam" id="PF09699"/>
    </source>
</evidence>
<reference evidence="6 7" key="1">
    <citation type="submission" date="2019-04" db="EMBL/GenBank/DDBJ databases">
        <title>Crypto-aerobic microbial life in anoxic (sulfidic) marine sediments.</title>
        <authorList>
            <person name="Bhattacharya S."/>
            <person name="Roy C."/>
            <person name="Mondal N."/>
            <person name="Sarkar J."/>
            <person name="Mandal S."/>
            <person name="Rameez M.J."/>
            <person name="Ghosh W."/>
        </authorList>
    </citation>
    <scope>NUCLEOTIDE SEQUENCE [LARGE SCALE GENOMIC DNA]</scope>
    <source>
        <strain evidence="6 7">SBBB</strain>
    </source>
</reference>
<dbReference type="Gene3D" id="1.25.10.10">
    <property type="entry name" value="Leucine-rich Repeat Variant"/>
    <property type="match status" value="1"/>
</dbReference>
<dbReference type="EMBL" id="SWAV01000004">
    <property type="protein sequence ID" value="TKA90776.1"/>
    <property type="molecule type" value="Genomic_DNA"/>
</dbReference>
<dbReference type="InterPro" id="IPR011989">
    <property type="entry name" value="ARM-like"/>
</dbReference>
<accession>A0A4U0YKV9</accession>
<dbReference type="Pfam" id="PF09699">
    <property type="entry name" value="Paired_CXXCH_1"/>
    <property type="match status" value="1"/>
</dbReference>
<dbReference type="SUPFAM" id="SSF48452">
    <property type="entry name" value="TPR-like"/>
    <property type="match status" value="1"/>
</dbReference>
<feature type="domain" description="Cytochrome c-552/4" evidence="5">
    <location>
        <begin position="44"/>
        <end position="69"/>
    </location>
</feature>
<evidence type="ECO:0000313" key="7">
    <source>
        <dbReference type="Proteomes" id="UP000305198"/>
    </source>
</evidence>
<feature type="domain" description="Doubled CXXCH motif" evidence="4">
    <location>
        <begin position="307"/>
        <end position="334"/>
    </location>
</feature>
<proteinExistence type="predicted"/>
<dbReference type="RefSeq" id="WP_136869640.1">
    <property type="nucleotide sequence ID" value="NZ_SWAV01000004.1"/>
</dbReference>
<dbReference type="InterPro" id="IPR019734">
    <property type="entry name" value="TPR_rpt"/>
</dbReference>
<evidence type="ECO:0000313" key="6">
    <source>
        <dbReference type="EMBL" id="TKA90776.1"/>
    </source>
</evidence>
<feature type="chain" id="PRO_5020980086" evidence="3">
    <location>
        <begin position="24"/>
        <end position="748"/>
    </location>
</feature>
<dbReference type="PANTHER" id="PTHR35038:SF8">
    <property type="entry name" value="C-TYPE POLYHEME CYTOCHROME OMCC"/>
    <property type="match status" value="1"/>
</dbReference>
<dbReference type="Pfam" id="PF14559">
    <property type="entry name" value="TPR_19"/>
    <property type="match status" value="1"/>
</dbReference>
<dbReference type="Pfam" id="PF13435">
    <property type="entry name" value="Cytochrome_C554"/>
    <property type="match status" value="2"/>
</dbReference>
<dbReference type="GO" id="GO:0016491">
    <property type="term" value="F:oxidoreductase activity"/>
    <property type="evidence" value="ECO:0007669"/>
    <property type="project" value="TreeGrafter"/>
</dbReference>
<dbReference type="InterPro" id="IPR011990">
    <property type="entry name" value="TPR-like_helical_dom_sf"/>
</dbReference>
<keyword evidence="2" id="KW-0802">TPR repeat</keyword>
<name>A0A4U0YKV9_9GAMM</name>
<dbReference type="Gene3D" id="1.10.1130.10">
    <property type="entry name" value="Flavocytochrome C3, Chain A"/>
    <property type="match status" value="2"/>
</dbReference>
<dbReference type="PANTHER" id="PTHR35038">
    <property type="entry name" value="DISSIMILATORY SULFITE REDUCTASE SIRA"/>
    <property type="match status" value="1"/>
</dbReference>
<feature type="domain" description="Cytochrome c-552/4" evidence="5">
    <location>
        <begin position="169"/>
        <end position="211"/>
    </location>
</feature>